<reference evidence="4" key="2">
    <citation type="submission" date="2023-05" db="EMBL/GenBank/DDBJ databases">
        <authorList>
            <consortium name="Lawrence Berkeley National Laboratory"/>
            <person name="Steindorff A."/>
            <person name="Hensen N."/>
            <person name="Bonometti L."/>
            <person name="Westerberg I."/>
            <person name="Brannstrom I.O."/>
            <person name="Guillou S."/>
            <person name="Cros-Aarteil S."/>
            <person name="Calhoun S."/>
            <person name="Haridas S."/>
            <person name="Kuo A."/>
            <person name="Mondo S."/>
            <person name="Pangilinan J."/>
            <person name="Riley R."/>
            <person name="Labutti K."/>
            <person name="Andreopoulos B."/>
            <person name="Lipzen A."/>
            <person name="Chen C."/>
            <person name="Yanf M."/>
            <person name="Daum C."/>
            <person name="Ng V."/>
            <person name="Clum A."/>
            <person name="Ohm R."/>
            <person name="Martin F."/>
            <person name="Silar P."/>
            <person name="Natvig D."/>
            <person name="Lalanne C."/>
            <person name="Gautier V."/>
            <person name="Ament-Velasquez S.L."/>
            <person name="Kruys A."/>
            <person name="Hutchinson M.I."/>
            <person name="Powell A.J."/>
            <person name="Barry K."/>
            <person name="Miller A.N."/>
            <person name="Grigoriev I.V."/>
            <person name="Debuchy R."/>
            <person name="Gladieux P."/>
            <person name="Thoren M.H."/>
            <person name="Johannesson H."/>
        </authorList>
    </citation>
    <scope>NUCLEOTIDE SEQUENCE</scope>
    <source>
        <strain evidence="4">CBS 508.74</strain>
    </source>
</reference>
<dbReference type="GO" id="GO:0016758">
    <property type="term" value="F:hexosyltransferase activity"/>
    <property type="evidence" value="ECO:0007669"/>
    <property type="project" value="UniProtKB-ARBA"/>
</dbReference>
<dbReference type="EMBL" id="MU853362">
    <property type="protein sequence ID" value="KAK4108514.1"/>
    <property type="molecule type" value="Genomic_DNA"/>
</dbReference>
<dbReference type="AlphaFoldDB" id="A0AAN6QGT9"/>
<dbReference type="Pfam" id="PF06722">
    <property type="entry name" value="EryCIII-like_C"/>
    <property type="match status" value="1"/>
</dbReference>
<proteinExistence type="predicted"/>
<organism evidence="4 5">
    <name type="scientific">Canariomyces notabilis</name>
    <dbReference type="NCBI Taxonomy" id="2074819"/>
    <lineage>
        <taxon>Eukaryota</taxon>
        <taxon>Fungi</taxon>
        <taxon>Dikarya</taxon>
        <taxon>Ascomycota</taxon>
        <taxon>Pezizomycotina</taxon>
        <taxon>Sordariomycetes</taxon>
        <taxon>Sordariomycetidae</taxon>
        <taxon>Sordariales</taxon>
        <taxon>Chaetomiaceae</taxon>
        <taxon>Canariomyces</taxon>
    </lineage>
</organism>
<accession>A0AAN6QGT9</accession>
<dbReference type="Proteomes" id="UP001302812">
    <property type="component" value="Unassembled WGS sequence"/>
</dbReference>
<name>A0AAN6QGT9_9PEZI</name>
<dbReference type="Gene3D" id="3.40.50.2000">
    <property type="entry name" value="Glycogen Phosphorylase B"/>
    <property type="match status" value="2"/>
</dbReference>
<protein>
    <submittedName>
        <fullName evidence="4">Glycosyltransferase family 1 protein</fullName>
    </submittedName>
</protein>
<dbReference type="CDD" id="cd03784">
    <property type="entry name" value="GT1_Gtf-like"/>
    <property type="match status" value="1"/>
</dbReference>
<gene>
    <name evidence="4" type="ORF">N656DRAFT_784013</name>
</gene>
<evidence type="ECO:0000313" key="5">
    <source>
        <dbReference type="Proteomes" id="UP001302812"/>
    </source>
</evidence>
<dbReference type="InterPro" id="IPR050271">
    <property type="entry name" value="UDP-glycosyltransferase"/>
</dbReference>
<dbReference type="GeneID" id="89940195"/>
<comment type="caution">
    <text evidence="4">The sequence shown here is derived from an EMBL/GenBank/DDBJ whole genome shotgun (WGS) entry which is preliminary data.</text>
</comment>
<reference evidence="4" key="1">
    <citation type="journal article" date="2023" name="Mol. Phylogenet. Evol.">
        <title>Genome-scale phylogeny and comparative genomics of the fungal order Sordariales.</title>
        <authorList>
            <person name="Hensen N."/>
            <person name="Bonometti L."/>
            <person name="Westerberg I."/>
            <person name="Brannstrom I.O."/>
            <person name="Guillou S."/>
            <person name="Cros-Aarteil S."/>
            <person name="Calhoun S."/>
            <person name="Haridas S."/>
            <person name="Kuo A."/>
            <person name="Mondo S."/>
            <person name="Pangilinan J."/>
            <person name="Riley R."/>
            <person name="LaButti K."/>
            <person name="Andreopoulos B."/>
            <person name="Lipzen A."/>
            <person name="Chen C."/>
            <person name="Yan M."/>
            <person name="Daum C."/>
            <person name="Ng V."/>
            <person name="Clum A."/>
            <person name="Steindorff A."/>
            <person name="Ohm R.A."/>
            <person name="Martin F."/>
            <person name="Silar P."/>
            <person name="Natvig D.O."/>
            <person name="Lalanne C."/>
            <person name="Gautier V."/>
            <person name="Ament-Velasquez S.L."/>
            <person name="Kruys A."/>
            <person name="Hutchinson M.I."/>
            <person name="Powell A.J."/>
            <person name="Barry K."/>
            <person name="Miller A.N."/>
            <person name="Grigoriev I.V."/>
            <person name="Debuchy R."/>
            <person name="Gladieux P."/>
            <person name="Hiltunen Thoren M."/>
            <person name="Johannesson H."/>
        </authorList>
    </citation>
    <scope>NUCLEOTIDE SEQUENCE</scope>
    <source>
        <strain evidence="4">CBS 508.74</strain>
    </source>
</reference>
<dbReference type="PANTHER" id="PTHR48043:SF145">
    <property type="entry name" value="FI06409P-RELATED"/>
    <property type="match status" value="1"/>
</dbReference>
<keyword evidence="5" id="KW-1185">Reference proteome</keyword>
<dbReference type="SUPFAM" id="SSF53756">
    <property type="entry name" value="UDP-Glycosyltransferase/glycogen phosphorylase"/>
    <property type="match status" value="1"/>
</dbReference>
<feature type="domain" description="Erythromycin biosynthesis protein CIII-like C-terminal" evidence="3">
    <location>
        <begin position="231"/>
        <end position="351"/>
    </location>
</feature>
<evidence type="ECO:0000256" key="1">
    <source>
        <dbReference type="ARBA" id="ARBA00022676"/>
    </source>
</evidence>
<dbReference type="InterPro" id="IPR010610">
    <property type="entry name" value="EryCIII-like_C"/>
</dbReference>
<evidence type="ECO:0000259" key="3">
    <source>
        <dbReference type="Pfam" id="PF06722"/>
    </source>
</evidence>
<sequence>MKHVFADATPTAFRVLKDTLERVREKHPDRKVMMLQDSMALGSAPFMYGAPLPKGYTSFPRVISFHTSIYAAHDYSVPPFGAGMPYDPTPENLAMWRSIYDSIQPQVDDLSSYFNNIYRELGATRPMTGAMLDGIIQACDLMVMATTPSLDYPIASSNPKVRFIGGLPLKPLDPNFAYPDWWPLITANSALPASSPEKKKVVFVSQGTVHRDYTELLIPTLKVLSGRKDLIVIATLGARGATPPAELDVLPDNFKIVDYFPYDALLPHTDVFVSNAGYGGFMHGIMNGVPMVLAGTKADKAEVCQRAEWAGVGVNLRAQNPSGEAIREAVDKVLGDGKFKARALELKKENEQMNCLETFEKIVYEIAAMD</sequence>
<dbReference type="GO" id="GO:0008194">
    <property type="term" value="F:UDP-glycosyltransferase activity"/>
    <property type="evidence" value="ECO:0007669"/>
    <property type="project" value="InterPro"/>
</dbReference>
<keyword evidence="2" id="KW-0808">Transferase</keyword>
<evidence type="ECO:0000256" key="2">
    <source>
        <dbReference type="ARBA" id="ARBA00022679"/>
    </source>
</evidence>
<dbReference type="RefSeq" id="XP_064666084.1">
    <property type="nucleotide sequence ID" value="XM_064816070.1"/>
</dbReference>
<dbReference type="InterPro" id="IPR002213">
    <property type="entry name" value="UDP_glucos_trans"/>
</dbReference>
<dbReference type="PANTHER" id="PTHR48043">
    <property type="entry name" value="EG:EG0003.4 PROTEIN-RELATED"/>
    <property type="match status" value="1"/>
</dbReference>
<evidence type="ECO:0000313" key="4">
    <source>
        <dbReference type="EMBL" id="KAK4108514.1"/>
    </source>
</evidence>
<keyword evidence="1" id="KW-0328">Glycosyltransferase</keyword>